<dbReference type="SUPFAM" id="SSF159006">
    <property type="entry name" value="YopX-like"/>
    <property type="match status" value="1"/>
</dbReference>
<evidence type="ECO:0000259" key="1">
    <source>
        <dbReference type="Pfam" id="PF09643"/>
    </source>
</evidence>
<proteinExistence type="predicted"/>
<name>A0AB36ACA9_LIMRT</name>
<dbReference type="Proteomes" id="UP000441557">
    <property type="component" value="Unassembled WGS sequence"/>
</dbReference>
<reference evidence="2 3" key="1">
    <citation type="submission" date="2019-11" db="EMBL/GenBank/DDBJ databases">
        <title>Draft genome sequence of 12 host-associated Lactobacillus reuteri rodent strains.</title>
        <authorList>
            <person name="Zhang S."/>
            <person name="Ozcam M."/>
            <person name="Van Pijkeren J.P."/>
        </authorList>
    </citation>
    <scope>NUCLEOTIDE SEQUENCE [LARGE SCALE GENOMIC DNA]</scope>
    <source>
        <strain evidence="2 3">L1604-1</strain>
    </source>
</reference>
<evidence type="ECO:0000313" key="2">
    <source>
        <dbReference type="EMBL" id="MRG83217.1"/>
    </source>
</evidence>
<dbReference type="InterPro" id="IPR019096">
    <property type="entry name" value="YopX_protein"/>
</dbReference>
<accession>A0AB36ACA9</accession>
<organism evidence="2 3">
    <name type="scientific">Limosilactobacillus reuteri</name>
    <name type="common">Lactobacillus reuteri</name>
    <dbReference type="NCBI Taxonomy" id="1598"/>
    <lineage>
        <taxon>Bacteria</taxon>
        <taxon>Bacillati</taxon>
        <taxon>Bacillota</taxon>
        <taxon>Bacilli</taxon>
        <taxon>Lactobacillales</taxon>
        <taxon>Lactobacillaceae</taxon>
        <taxon>Limosilactobacillus</taxon>
    </lineage>
</organism>
<protein>
    <recommendedName>
        <fullName evidence="1">YopX protein domain-containing protein</fullName>
    </recommendedName>
</protein>
<dbReference type="InterPro" id="IPR023385">
    <property type="entry name" value="YopX-like_C"/>
</dbReference>
<feature type="domain" description="YopX protein" evidence="1">
    <location>
        <begin position="41"/>
        <end position="96"/>
    </location>
</feature>
<sequence length="117" mass="13501">MKEIKLRKYNQGLNQLLYSTRLEGENELRFNFSPFDEGSSWIANGSLSKIMMYTGVNDQNGKKIYEGDIVQIIHDQKPVIKQTVRFNHGKFIPVCDYRSTELRIVGNVFSLKNDGEP</sequence>
<gene>
    <name evidence="2" type="ORF">GIX80_02235</name>
</gene>
<dbReference type="Gene3D" id="2.30.30.290">
    <property type="entry name" value="YopX-like domains"/>
    <property type="match status" value="1"/>
</dbReference>
<dbReference type="Pfam" id="PF09643">
    <property type="entry name" value="YopX"/>
    <property type="match status" value="1"/>
</dbReference>
<dbReference type="AlphaFoldDB" id="A0AB36ACA9"/>
<dbReference type="EMBL" id="WJMZ01000002">
    <property type="protein sequence ID" value="MRG83217.1"/>
    <property type="molecule type" value="Genomic_DNA"/>
</dbReference>
<dbReference type="RefSeq" id="WP_086878912.1">
    <property type="nucleotide sequence ID" value="NZ_CAJSZG010000009.1"/>
</dbReference>
<comment type="caution">
    <text evidence="2">The sequence shown here is derived from an EMBL/GenBank/DDBJ whole genome shotgun (WGS) entry which is preliminary data.</text>
</comment>
<evidence type="ECO:0000313" key="3">
    <source>
        <dbReference type="Proteomes" id="UP000441557"/>
    </source>
</evidence>